<evidence type="ECO:0000256" key="2">
    <source>
        <dbReference type="ARBA" id="ARBA00022448"/>
    </source>
</evidence>
<feature type="transmembrane region" description="Helical" evidence="9">
    <location>
        <begin position="262"/>
        <end position="287"/>
    </location>
</feature>
<keyword evidence="4" id="KW-0677">Repeat</keyword>
<dbReference type="GO" id="GO:0016020">
    <property type="term" value="C:membrane"/>
    <property type="evidence" value="ECO:0007669"/>
    <property type="project" value="UniProtKB-SubCell"/>
</dbReference>
<feature type="transmembrane region" description="Helical" evidence="9">
    <location>
        <begin position="156"/>
        <end position="173"/>
    </location>
</feature>
<comment type="caution">
    <text evidence="10">The sequence shown here is derived from an EMBL/GenBank/DDBJ whole genome shotgun (WGS) entry which is preliminary data.</text>
</comment>
<keyword evidence="2" id="KW-0813">Transport</keyword>
<name>A0AA35RYG5_GEOBA</name>
<dbReference type="PIRSF" id="PIRSF023381">
    <property type="entry name" value="MannP-dilichol_defect-1p"/>
    <property type="match status" value="1"/>
</dbReference>
<sequence>MESLKGPLTFFFPGDCYEEVVVNYNIFDGQCLKLFNSRLLSLGIILGSVLGIPVFGLISMTENHKRLQQLQRVRTETPHVINRVRTETPHSVKNSPIIRGRVSCLPVKVPQILKCVKAGSVENLSYLATFLELAAATFTCAYNHHKGFAFSSWGESFFIAIQVVVLLALMFVYDKQTVYLLVFLPCFAGVILYLVSGLATPNALSMLQTSVIPMMLLSRLSQIVTTFKNGATGQLSLITCTMNWLGTGARIFTTLQETQDPIILATFTSSFLMNTIILAQFACYPALPPKPAKKES</sequence>
<organism evidence="10 11">
    <name type="scientific">Geodia barretti</name>
    <name type="common">Barrett's horny sponge</name>
    <dbReference type="NCBI Taxonomy" id="519541"/>
    <lineage>
        <taxon>Eukaryota</taxon>
        <taxon>Metazoa</taxon>
        <taxon>Porifera</taxon>
        <taxon>Demospongiae</taxon>
        <taxon>Heteroscleromorpha</taxon>
        <taxon>Tetractinellida</taxon>
        <taxon>Astrophorina</taxon>
        <taxon>Geodiidae</taxon>
        <taxon>Geodia</taxon>
    </lineage>
</organism>
<evidence type="ECO:0000313" key="10">
    <source>
        <dbReference type="EMBL" id="CAI8019477.1"/>
    </source>
</evidence>
<evidence type="ECO:0000256" key="9">
    <source>
        <dbReference type="SAM" id="Phobius"/>
    </source>
</evidence>
<gene>
    <name evidence="10" type="ORF">GBAR_LOCUS11710</name>
</gene>
<comment type="similarity">
    <text evidence="7 8">Belongs to the MPDU1 (TC 2.A.43.3) family.</text>
</comment>
<keyword evidence="11" id="KW-1185">Reference proteome</keyword>
<dbReference type="Pfam" id="PF04193">
    <property type="entry name" value="PQ-loop"/>
    <property type="match status" value="2"/>
</dbReference>
<feature type="transmembrane region" description="Helical" evidence="9">
    <location>
        <begin position="39"/>
        <end position="58"/>
    </location>
</feature>
<dbReference type="AlphaFoldDB" id="A0AA35RYG5"/>
<protein>
    <recommendedName>
        <fullName evidence="8">Mannose-P-dolichol utilization defect 1 protein homolog</fullName>
    </recommendedName>
</protein>
<evidence type="ECO:0000256" key="6">
    <source>
        <dbReference type="ARBA" id="ARBA00023136"/>
    </source>
</evidence>
<evidence type="ECO:0000256" key="5">
    <source>
        <dbReference type="ARBA" id="ARBA00022989"/>
    </source>
</evidence>
<evidence type="ECO:0000256" key="1">
    <source>
        <dbReference type="ARBA" id="ARBA00004141"/>
    </source>
</evidence>
<comment type="subcellular location">
    <subcellularLocation>
        <location evidence="1 8">Membrane</location>
        <topology evidence="1 8">Multi-pass membrane protein</topology>
    </subcellularLocation>
</comment>
<keyword evidence="3 8" id="KW-0812">Transmembrane</keyword>
<evidence type="ECO:0000313" key="11">
    <source>
        <dbReference type="Proteomes" id="UP001174909"/>
    </source>
</evidence>
<keyword evidence="5 8" id="KW-1133">Transmembrane helix</keyword>
<dbReference type="PANTHER" id="PTHR12226:SF2">
    <property type="entry name" value="MANNOSE-P-DOLICHOL UTILIZATION DEFECT 1 PROTEIN"/>
    <property type="match status" value="1"/>
</dbReference>
<proteinExistence type="inferred from homology"/>
<evidence type="ECO:0000256" key="7">
    <source>
        <dbReference type="ARBA" id="ARBA00038475"/>
    </source>
</evidence>
<feature type="transmembrane region" description="Helical" evidence="9">
    <location>
        <begin position="124"/>
        <end position="144"/>
    </location>
</feature>
<dbReference type="EMBL" id="CASHTH010001755">
    <property type="protein sequence ID" value="CAI8019477.1"/>
    <property type="molecule type" value="Genomic_DNA"/>
</dbReference>
<evidence type="ECO:0000256" key="4">
    <source>
        <dbReference type="ARBA" id="ARBA00022737"/>
    </source>
</evidence>
<dbReference type="SMART" id="SM00679">
    <property type="entry name" value="CTNS"/>
    <property type="match status" value="2"/>
</dbReference>
<dbReference type="InterPro" id="IPR016817">
    <property type="entry name" value="MannP-dilichol_defect-1"/>
</dbReference>
<keyword evidence="6 8" id="KW-0472">Membrane</keyword>
<dbReference type="GO" id="GO:0009312">
    <property type="term" value="P:oligosaccharide biosynthetic process"/>
    <property type="evidence" value="ECO:0007669"/>
    <property type="project" value="TreeGrafter"/>
</dbReference>
<evidence type="ECO:0000256" key="3">
    <source>
        <dbReference type="ARBA" id="ARBA00022692"/>
    </source>
</evidence>
<dbReference type="InterPro" id="IPR006603">
    <property type="entry name" value="PQ-loop_rpt"/>
</dbReference>
<dbReference type="Proteomes" id="UP001174909">
    <property type="component" value="Unassembled WGS sequence"/>
</dbReference>
<feature type="transmembrane region" description="Helical" evidence="9">
    <location>
        <begin position="178"/>
        <end position="199"/>
    </location>
</feature>
<reference evidence="10" key="1">
    <citation type="submission" date="2023-03" db="EMBL/GenBank/DDBJ databases">
        <authorList>
            <person name="Steffen K."/>
            <person name="Cardenas P."/>
        </authorList>
    </citation>
    <scope>NUCLEOTIDE SEQUENCE</scope>
</reference>
<dbReference type="Gene3D" id="1.20.1280.290">
    <property type="match status" value="2"/>
</dbReference>
<accession>A0AA35RYG5</accession>
<dbReference type="PANTHER" id="PTHR12226">
    <property type="entry name" value="MANNOSE-P-DOLICHOL UTILIZATION DEFECT 1 LEC35 -RELATED"/>
    <property type="match status" value="1"/>
</dbReference>
<evidence type="ECO:0000256" key="8">
    <source>
        <dbReference type="PIRNR" id="PIRNR023381"/>
    </source>
</evidence>